<gene>
    <name evidence="2" type="ORF">SD1D_0460</name>
</gene>
<evidence type="ECO:0000256" key="1">
    <source>
        <dbReference type="SAM" id="Phobius"/>
    </source>
</evidence>
<organism evidence="2 3">
    <name type="scientific">Herbinix luporum</name>
    <dbReference type="NCBI Taxonomy" id="1679721"/>
    <lineage>
        <taxon>Bacteria</taxon>
        <taxon>Bacillati</taxon>
        <taxon>Bacillota</taxon>
        <taxon>Clostridia</taxon>
        <taxon>Lachnospirales</taxon>
        <taxon>Lachnospiraceae</taxon>
        <taxon>Herbinix</taxon>
    </lineage>
</organism>
<dbReference type="AlphaFoldDB" id="A0A0K8J3E9"/>
<dbReference type="OrthoDB" id="2062630at2"/>
<feature type="transmembrane region" description="Helical" evidence="1">
    <location>
        <begin position="24"/>
        <end position="57"/>
    </location>
</feature>
<keyword evidence="1" id="KW-0472">Membrane</keyword>
<dbReference type="Proteomes" id="UP000196053">
    <property type="component" value="Chromosome I"/>
</dbReference>
<keyword evidence="1" id="KW-0812">Transmembrane</keyword>
<proteinExistence type="predicted"/>
<dbReference type="InterPro" id="IPR046088">
    <property type="entry name" value="DUF6106"/>
</dbReference>
<accession>A0A0K8J3E9</accession>
<dbReference type="RefSeq" id="WP_058257423.1">
    <property type="nucleotide sequence ID" value="NZ_DUPS01000021.1"/>
</dbReference>
<dbReference type="Pfam" id="PF19601">
    <property type="entry name" value="DUF6106"/>
    <property type="match status" value="1"/>
</dbReference>
<evidence type="ECO:0000313" key="2">
    <source>
        <dbReference type="EMBL" id="CUH92012.1"/>
    </source>
</evidence>
<evidence type="ECO:0000313" key="3">
    <source>
        <dbReference type="Proteomes" id="UP000196053"/>
    </source>
</evidence>
<protein>
    <submittedName>
        <fullName evidence="2">Uncharacterized protein</fullName>
    </submittedName>
</protein>
<keyword evidence="3" id="KW-1185">Reference proteome</keyword>
<name>A0A0K8J3E9_9FIRM</name>
<reference evidence="3" key="1">
    <citation type="submission" date="2015-09" db="EMBL/GenBank/DDBJ databases">
        <authorList>
            <person name="Wibberg D."/>
        </authorList>
    </citation>
    <scope>NUCLEOTIDE SEQUENCE [LARGE SCALE GENOMIC DNA]</scope>
    <source>
        <strain evidence="3">SD1D</strain>
    </source>
</reference>
<keyword evidence="1" id="KW-1133">Transmembrane helix</keyword>
<sequence>MNDLYAEAGVKRKDTAATMGLKALMILGVLAGLFFIFIGQIFTFVGIGILIAIFFLFPSLDIEYEYVFVDGQIDFDRITGKSRRKTILRIDFDQVEIMAPLNSPVLDSYNHMQLEKKDFSSLSKDSKPYVIIANVDNKKMKIMFEPSEKMLAMIKQKSPRKISNY</sequence>
<dbReference type="KEGG" id="hsd:SD1D_0460"/>
<dbReference type="EMBL" id="LN879430">
    <property type="protein sequence ID" value="CUH92012.1"/>
    <property type="molecule type" value="Genomic_DNA"/>
</dbReference>